<proteinExistence type="predicted"/>
<reference evidence="1 2" key="1">
    <citation type="submission" date="2024-02" db="EMBL/GenBank/DDBJ databases">
        <authorList>
            <person name="Chen Y."/>
            <person name="Shah S."/>
            <person name="Dougan E. K."/>
            <person name="Thang M."/>
            <person name="Chan C."/>
        </authorList>
    </citation>
    <scope>NUCLEOTIDE SEQUENCE [LARGE SCALE GENOMIC DNA]</scope>
</reference>
<feature type="non-terminal residue" evidence="1">
    <location>
        <position position="104"/>
    </location>
</feature>
<dbReference type="Proteomes" id="UP001642484">
    <property type="component" value="Unassembled WGS sequence"/>
</dbReference>
<organism evidence="1 2">
    <name type="scientific">Durusdinium trenchii</name>
    <dbReference type="NCBI Taxonomy" id="1381693"/>
    <lineage>
        <taxon>Eukaryota</taxon>
        <taxon>Sar</taxon>
        <taxon>Alveolata</taxon>
        <taxon>Dinophyceae</taxon>
        <taxon>Suessiales</taxon>
        <taxon>Symbiodiniaceae</taxon>
        <taxon>Durusdinium</taxon>
    </lineage>
</organism>
<sequence>MSGSRKWRGALACVIWANVIACFLTTGTTRHPSRSVKLRGLPPRVDVGEGKGFWAAVQKAASRSSKTDCQTHMESIVALAESHMKSSKIVDRDAAIQALVVSMQ</sequence>
<protein>
    <submittedName>
        <fullName evidence="1">Uncharacterized protein</fullName>
    </submittedName>
</protein>
<keyword evidence="2" id="KW-1185">Reference proteome</keyword>
<evidence type="ECO:0000313" key="1">
    <source>
        <dbReference type="EMBL" id="CAK9027830.1"/>
    </source>
</evidence>
<comment type="caution">
    <text evidence="1">The sequence shown here is derived from an EMBL/GenBank/DDBJ whole genome shotgun (WGS) entry which is preliminary data.</text>
</comment>
<evidence type="ECO:0000313" key="2">
    <source>
        <dbReference type="Proteomes" id="UP001642484"/>
    </source>
</evidence>
<dbReference type="EMBL" id="CAXAMN010009176">
    <property type="protein sequence ID" value="CAK9027830.1"/>
    <property type="molecule type" value="Genomic_DNA"/>
</dbReference>
<name>A0ABP0KNK4_9DINO</name>
<accession>A0ABP0KNK4</accession>
<gene>
    <name evidence="1" type="ORF">CCMP2556_LOCUS16892</name>
</gene>